<gene>
    <name evidence="1" type="ORF">GCM10009823_27930</name>
</gene>
<evidence type="ECO:0000313" key="2">
    <source>
        <dbReference type="Proteomes" id="UP001500984"/>
    </source>
</evidence>
<name>A0ABP5IT46_9MICO</name>
<organism evidence="1 2">
    <name type="scientific">Brevibacterium salitolerans</name>
    <dbReference type="NCBI Taxonomy" id="1403566"/>
    <lineage>
        <taxon>Bacteria</taxon>
        <taxon>Bacillati</taxon>
        <taxon>Actinomycetota</taxon>
        <taxon>Actinomycetes</taxon>
        <taxon>Micrococcales</taxon>
        <taxon>Brevibacteriaceae</taxon>
        <taxon>Brevibacterium</taxon>
    </lineage>
</organism>
<evidence type="ECO:0008006" key="3">
    <source>
        <dbReference type="Google" id="ProtNLM"/>
    </source>
</evidence>
<keyword evidence="2" id="KW-1185">Reference proteome</keyword>
<sequence length="77" mass="8304">MRTTLDLDERLLAAARERARRLGVTVGQAVSELGLRGLDRAGEGVPPRGAANRLVMLPVTKDHVITDADVENALDED</sequence>
<accession>A0ABP5IT46</accession>
<dbReference type="RefSeq" id="WP_291792265.1">
    <property type="nucleotide sequence ID" value="NZ_BAAAPZ010000017.1"/>
</dbReference>
<reference evidence="2" key="1">
    <citation type="journal article" date="2019" name="Int. J. Syst. Evol. Microbiol.">
        <title>The Global Catalogue of Microorganisms (GCM) 10K type strain sequencing project: providing services to taxonomists for standard genome sequencing and annotation.</title>
        <authorList>
            <consortium name="The Broad Institute Genomics Platform"/>
            <consortium name="The Broad Institute Genome Sequencing Center for Infectious Disease"/>
            <person name="Wu L."/>
            <person name="Ma J."/>
        </authorList>
    </citation>
    <scope>NUCLEOTIDE SEQUENCE [LARGE SCALE GENOMIC DNA]</scope>
    <source>
        <strain evidence="2">JCM 15900</strain>
    </source>
</reference>
<dbReference type="Proteomes" id="UP001500984">
    <property type="component" value="Unassembled WGS sequence"/>
</dbReference>
<evidence type="ECO:0000313" key="1">
    <source>
        <dbReference type="EMBL" id="GAA2103767.1"/>
    </source>
</evidence>
<protein>
    <recommendedName>
        <fullName evidence="3">Antitoxin VapB39</fullName>
    </recommendedName>
</protein>
<comment type="caution">
    <text evidence="1">The sequence shown here is derived from an EMBL/GenBank/DDBJ whole genome shotgun (WGS) entry which is preliminary data.</text>
</comment>
<dbReference type="EMBL" id="BAAAPZ010000017">
    <property type="protein sequence ID" value="GAA2103767.1"/>
    <property type="molecule type" value="Genomic_DNA"/>
</dbReference>
<proteinExistence type="predicted"/>